<evidence type="ECO:0000256" key="1">
    <source>
        <dbReference type="SAM" id="MobiDB-lite"/>
    </source>
</evidence>
<name>A0AAD5R6B0_PARTN</name>
<comment type="caution">
    <text evidence="2">The sequence shown here is derived from an EMBL/GenBank/DDBJ whole genome shotgun (WGS) entry which is preliminary data.</text>
</comment>
<feature type="compositionally biased region" description="Polar residues" evidence="1">
    <location>
        <begin position="7"/>
        <end position="22"/>
    </location>
</feature>
<dbReference type="Proteomes" id="UP001196413">
    <property type="component" value="Unassembled WGS sequence"/>
</dbReference>
<proteinExistence type="predicted"/>
<evidence type="ECO:0000313" key="2">
    <source>
        <dbReference type="EMBL" id="KAJ1370323.1"/>
    </source>
</evidence>
<reference evidence="2" key="1">
    <citation type="submission" date="2021-06" db="EMBL/GenBank/DDBJ databases">
        <title>Parelaphostrongylus tenuis whole genome reference sequence.</title>
        <authorList>
            <person name="Garwood T.J."/>
            <person name="Larsen P.A."/>
            <person name="Fountain-Jones N.M."/>
            <person name="Garbe J.R."/>
            <person name="Macchietto M.G."/>
            <person name="Kania S.A."/>
            <person name="Gerhold R.W."/>
            <person name="Richards J.E."/>
            <person name="Wolf T.M."/>
        </authorList>
    </citation>
    <scope>NUCLEOTIDE SEQUENCE</scope>
    <source>
        <strain evidence="2">MNPRO001-30</strain>
        <tissue evidence="2">Meninges</tissue>
    </source>
</reference>
<keyword evidence="3" id="KW-1185">Reference proteome</keyword>
<evidence type="ECO:0000313" key="3">
    <source>
        <dbReference type="Proteomes" id="UP001196413"/>
    </source>
</evidence>
<accession>A0AAD5R6B0</accession>
<organism evidence="2 3">
    <name type="scientific">Parelaphostrongylus tenuis</name>
    <name type="common">Meningeal worm</name>
    <dbReference type="NCBI Taxonomy" id="148309"/>
    <lineage>
        <taxon>Eukaryota</taxon>
        <taxon>Metazoa</taxon>
        <taxon>Ecdysozoa</taxon>
        <taxon>Nematoda</taxon>
        <taxon>Chromadorea</taxon>
        <taxon>Rhabditida</taxon>
        <taxon>Rhabditina</taxon>
        <taxon>Rhabditomorpha</taxon>
        <taxon>Strongyloidea</taxon>
        <taxon>Metastrongylidae</taxon>
        <taxon>Parelaphostrongylus</taxon>
    </lineage>
</organism>
<gene>
    <name evidence="2" type="ORF">KIN20_032020</name>
</gene>
<dbReference type="AlphaFoldDB" id="A0AAD5R6B0"/>
<dbReference type="EMBL" id="JAHQIW010006768">
    <property type="protein sequence ID" value="KAJ1370323.1"/>
    <property type="molecule type" value="Genomic_DNA"/>
</dbReference>
<sequence length="58" mass="6470">MTFKPSAKTSYTVDDVSSGSETGQEDTSRRNVPAWCKRDLSMRIRTAVGHSSFRGVQF</sequence>
<protein>
    <submittedName>
        <fullName evidence="2">Uncharacterized protein</fullName>
    </submittedName>
</protein>
<feature type="region of interest" description="Disordered" evidence="1">
    <location>
        <begin position="1"/>
        <end position="32"/>
    </location>
</feature>